<feature type="compositionally biased region" description="Basic and acidic residues" evidence="1">
    <location>
        <begin position="1062"/>
        <end position="1073"/>
    </location>
</feature>
<feature type="compositionally biased region" description="Polar residues" evidence="1">
    <location>
        <begin position="1175"/>
        <end position="1188"/>
    </location>
</feature>
<dbReference type="Gene3D" id="2.40.70.10">
    <property type="entry name" value="Acid Proteases"/>
    <property type="match status" value="1"/>
</dbReference>
<feature type="region of interest" description="Disordered" evidence="1">
    <location>
        <begin position="851"/>
        <end position="884"/>
    </location>
</feature>
<feature type="compositionally biased region" description="Polar residues" evidence="1">
    <location>
        <begin position="993"/>
        <end position="1007"/>
    </location>
</feature>
<reference evidence="3" key="1">
    <citation type="submission" date="2014-09" db="EMBL/GenBank/DDBJ databases">
        <title>Genome sequence of the luminous mushroom Mycena chlorophos for searching fungal bioluminescence genes.</title>
        <authorList>
            <person name="Tanaka Y."/>
            <person name="Kasuga D."/>
            <person name="Oba Y."/>
            <person name="Hase S."/>
            <person name="Sato K."/>
            <person name="Oba Y."/>
            <person name="Sakakibara Y."/>
        </authorList>
    </citation>
    <scope>NUCLEOTIDE SEQUENCE</scope>
</reference>
<evidence type="ECO:0000256" key="1">
    <source>
        <dbReference type="SAM" id="MobiDB-lite"/>
    </source>
</evidence>
<feature type="compositionally biased region" description="Polar residues" evidence="1">
    <location>
        <begin position="1"/>
        <end position="19"/>
    </location>
</feature>
<evidence type="ECO:0000313" key="3">
    <source>
        <dbReference type="EMBL" id="GAT58430.1"/>
    </source>
</evidence>
<proteinExistence type="predicted"/>
<gene>
    <name evidence="3" type="ORF">MCHLO_14866</name>
</gene>
<accession>A0ABQ0M4X4</accession>
<dbReference type="InterPro" id="IPR021109">
    <property type="entry name" value="Peptidase_aspartic_dom_sf"/>
</dbReference>
<feature type="region of interest" description="Disordered" evidence="1">
    <location>
        <begin position="808"/>
        <end position="827"/>
    </location>
</feature>
<organism evidence="3 4">
    <name type="scientific">Mycena chlorophos</name>
    <name type="common">Agaric fungus</name>
    <name type="synonym">Agaricus chlorophos</name>
    <dbReference type="NCBI Taxonomy" id="658473"/>
    <lineage>
        <taxon>Eukaryota</taxon>
        <taxon>Fungi</taxon>
        <taxon>Dikarya</taxon>
        <taxon>Basidiomycota</taxon>
        <taxon>Agaricomycotina</taxon>
        <taxon>Agaricomycetes</taxon>
        <taxon>Agaricomycetidae</taxon>
        <taxon>Agaricales</taxon>
        <taxon>Marasmiineae</taxon>
        <taxon>Mycenaceae</taxon>
        <taxon>Mycena</taxon>
    </lineage>
</organism>
<keyword evidence="4" id="KW-1185">Reference proteome</keyword>
<sequence>MTQTPYDFPSPNTTRNNSAAPGALCRPRLQIMSLHAFGWDPNIRREELIKIDVERRAIVNPGPIDSPSPGIFYSPQSKRAAFYAPPTTHERLFVSTAVPTQSRRRVARSMRGIFERVEDPTLPTLPRLSPYAEPSQGRVQSDGARIRDQFSQRVLHSVPIRAALSMTNRNRSEIEADLAAMKKRKFDGMFLSLSDTKTLVEKETSRSGTEAQERREVSTTSGRERDSSKYDKTNYNVARYAGARSYSGDAILLSLSVEELEFADTYAAWLKLSQGVLRIMNFGATPSTGLEPFIEFDDFKFGTCDAATEDKALEQIDGMLGLSHKLIQLVQLFVTKYTQASGVGGLKPLEPILTIALGDDYAEIPGWLIIDPEGKGDIPRALLDLPTWSPWVKTRPKTKFAQWIINVRSISVGYTASAPRLTVLPPSTQDCYAFVLDTASLFTYFPVPIFNDILAMLPSGRTNPAGEAYCSIKDDSVLERLKKKILTLYSEDGTPIPLCGLDIFVLDDGPDPGTPTERYCSFRRGVMRPKKIVPTDPDELYILGNLFLRRFLVQFQHKSNKEKVGQPPGSNSRLFQPSAIPGPTGLQSVPTAPVDTVGNWPTQPLSARNIVAISRVRAQQALLFVVIQTLCSTFTLDSYGIVEFTAEMHTSIASRMRAALPRMIGLQSFILGEHVVGGLWPELLDALSSLPNPCNVEILSYWGDENEYTRPLILAPPTTELLFRTFSFAFPFIDGNGGDGIKRRTLTIWRTEVYNIRSIIQAATKTLETLALPGELLRSMEGSTWSSLTHLLLEGLWPSDDNNRADYLVAGDPAPAPPEPEDDSDTKFFFYFPSAVPAAPALAVQPEALTAVPTDETSEPNTSSIPIRVPLSPKAPPRASVAAPSDLLSENEDQVKPMLAPEAGTSAVSTSPDLTSPAQISSASSIARTGPLSPDPRPKTSVDSHSGPLSDHGDSAKPTLDVGVEASLGDSASAVLATGVPTSVAHISSAFSMPQASPELSSKTSVDMPSEKQGSVGDVASPDTSVVSTTAEASSVSSVPIPAPPSPELPSKASVDASLKLDSVKSEPSDKTPRPVPNDNAPRPTLALAAAPPNTSPKPITGPLPLPRTSLDLLSEYVSDSEDSAASTSDVEDADPEASTSVVSAAPGAIIEGSTELQTPPLPDVAASPPLNATVVASNPNASATPDTTADPSSSPALSALSRHPLLAILESTPNLQILDLKLVNHVDDEDSSGDLITGKGIICSASEPCVPASPPEFLRHLVQFQVTCLDPDDHVLEYLPAGLQYLSLPRLPYELELEMSQTGSSPELVLERLKQGYFPGLKTLRLWYKVVRPADLVDEKELIDFLPTRFPALQQLELCRRWNHSADSLKGRWDPLPVACALVSQLKELRMFKFDPDLPGIAAYLPFTYRTKRYHETIGRLHVMASAIVKEAPWLKHIEMYCEFGLDSNLYWEMWLVVQDDDGNVALDRPPPEVVDLPF</sequence>
<feature type="region of interest" description="Disordered" evidence="1">
    <location>
        <begin position="993"/>
        <end position="1142"/>
    </location>
</feature>
<feature type="region of interest" description="Disordered" evidence="1">
    <location>
        <begin position="1154"/>
        <end position="1197"/>
    </location>
</feature>
<dbReference type="InterPro" id="IPR033121">
    <property type="entry name" value="PEPTIDASE_A1"/>
</dbReference>
<dbReference type="EMBL" id="DF849702">
    <property type="protein sequence ID" value="GAT58430.1"/>
    <property type="molecule type" value="Genomic_DNA"/>
</dbReference>
<feature type="compositionally biased region" description="Low complexity" evidence="1">
    <location>
        <begin position="1024"/>
        <end position="1040"/>
    </location>
</feature>
<feature type="compositionally biased region" description="Low complexity" evidence="1">
    <location>
        <begin position="1080"/>
        <end position="1093"/>
    </location>
</feature>
<dbReference type="PANTHER" id="PTHR13361:SF1">
    <property type="entry name" value="WW DOMAIN-BINDING PROTEIN 11"/>
    <property type="match status" value="1"/>
</dbReference>
<evidence type="ECO:0000259" key="2">
    <source>
        <dbReference type="PROSITE" id="PS51767"/>
    </source>
</evidence>
<dbReference type="PANTHER" id="PTHR13361">
    <property type="entry name" value="WW DOMAIN-BINDING PROTEIN 11"/>
    <property type="match status" value="1"/>
</dbReference>
<feature type="compositionally biased region" description="Polar residues" evidence="1">
    <location>
        <begin position="906"/>
        <end position="919"/>
    </location>
</feature>
<feature type="compositionally biased region" description="Pro residues" evidence="1">
    <location>
        <begin position="1094"/>
        <end position="1106"/>
    </location>
</feature>
<feature type="domain" description="Peptidase A1" evidence="2">
    <location>
        <begin position="185"/>
        <end position="567"/>
    </location>
</feature>
<evidence type="ECO:0000313" key="4">
    <source>
        <dbReference type="Proteomes" id="UP000815677"/>
    </source>
</evidence>
<protein>
    <recommendedName>
        <fullName evidence="2">Peptidase A1 domain-containing protein</fullName>
    </recommendedName>
</protein>
<dbReference type="SUPFAM" id="SSF50630">
    <property type="entry name" value="Acid proteases"/>
    <property type="match status" value="1"/>
</dbReference>
<name>A0ABQ0M4X4_MYCCL</name>
<dbReference type="PROSITE" id="PS51767">
    <property type="entry name" value="PEPTIDASE_A1"/>
    <property type="match status" value="1"/>
</dbReference>
<feature type="region of interest" description="Disordered" evidence="1">
    <location>
        <begin position="1"/>
        <end position="21"/>
    </location>
</feature>
<feature type="region of interest" description="Disordered" evidence="1">
    <location>
        <begin position="201"/>
        <end position="229"/>
    </location>
</feature>
<feature type="region of interest" description="Disordered" evidence="1">
    <location>
        <begin position="904"/>
        <end position="960"/>
    </location>
</feature>
<dbReference type="Proteomes" id="UP000815677">
    <property type="component" value="Unassembled WGS sequence"/>
</dbReference>